<dbReference type="EC" id="1.5.3.1" evidence="6"/>
<comment type="cofactor">
    <cofactor evidence="1">
        <name>FAD</name>
        <dbReference type="ChEBI" id="CHEBI:57692"/>
    </cofactor>
</comment>
<dbReference type="Pfam" id="PF01266">
    <property type="entry name" value="DAO"/>
    <property type="match status" value="1"/>
</dbReference>
<evidence type="ECO:0000256" key="3">
    <source>
        <dbReference type="ARBA" id="ARBA00022827"/>
    </source>
</evidence>
<protein>
    <submittedName>
        <fullName evidence="6">Monomeric sarcosine oxidase</fullName>
        <ecNumber evidence="6">1.5.3.1</ecNumber>
    </submittedName>
</protein>
<evidence type="ECO:0000256" key="1">
    <source>
        <dbReference type="ARBA" id="ARBA00001974"/>
    </source>
</evidence>
<keyword evidence="4 6" id="KW-0560">Oxidoreductase</keyword>
<dbReference type="AlphaFoldDB" id="A0A518CMB4"/>
<dbReference type="Gene3D" id="3.50.50.60">
    <property type="entry name" value="FAD/NAD(P)-binding domain"/>
    <property type="match status" value="1"/>
</dbReference>
<dbReference type="InterPro" id="IPR045170">
    <property type="entry name" value="MTOX"/>
</dbReference>
<gene>
    <name evidence="6" type="primary">soxA</name>
    <name evidence="6" type="ORF">Pla110_20890</name>
</gene>
<dbReference type="Proteomes" id="UP000317178">
    <property type="component" value="Chromosome"/>
</dbReference>
<dbReference type="PANTHER" id="PTHR10961">
    <property type="entry name" value="PEROXISOMAL SARCOSINE OXIDASE"/>
    <property type="match status" value="1"/>
</dbReference>
<accession>A0A518CMB4</accession>
<dbReference type="Gene3D" id="3.30.9.10">
    <property type="entry name" value="D-Amino Acid Oxidase, subunit A, domain 2"/>
    <property type="match status" value="1"/>
</dbReference>
<feature type="domain" description="FAD dependent oxidoreductase" evidence="5">
    <location>
        <begin position="7"/>
        <end position="358"/>
    </location>
</feature>
<dbReference type="GO" id="GO:0008115">
    <property type="term" value="F:sarcosine oxidase activity"/>
    <property type="evidence" value="ECO:0007669"/>
    <property type="project" value="UniProtKB-EC"/>
</dbReference>
<dbReference type="GO" id="GO:0050660">
    <property type="term" value="F:flavin adenine dinucleotide binding"/>
    <property type="evidence" value="ECO:0007669"/>
    <property type="project" value="InterPro"/>
</dbReference>
<dbReference type="SUPFAM" id="SSF54373">
    <property type="entry name" value="FAD-linked reductases, C-terminal domain"/>
    <property type="match status" value="1"/>
</dbReference>
<dbReference type="InterPro" id="IPR006076">
    <property type="entry name" value="FAD-dep_OxRdtase"/>
</dbReference>
<reference evidence="6 7" key="1">
    <citation type="submission" date="2019-02" db="EMBL/GenBank/DDBJ databases">
        <title>Deep-cultivation of Planctomycetes and their phenomic and genomic characterization uncovers novel biology.</title>
        <authorList>
            <person name="Wiegand S."/>
            <person name="Jogler M."/>
            <person name="Boedeker C."/>
            <person name="Pinto D."/>
            <person name="Vollmers J."/>
            <person name="Rivas-Marin E."/>
            <person name="Kohn T."/>
            <person name="Peeters S.H."/>
            <person name="Heuer A."/>
            <person name="Rast P."/>
            <person name="Oberbeckmann S."/>
            <person name="Bunk B."/>
            <person name="Jeske O."/>
            <person name="Meyerdierks A."/>
            <person name="Storesund J.E."/>
            <person name="Kallscheuer N."/>
            <person name="Luecker S."/>
            <person name="Lage O.M."/>
            <person name="Pohl T."/>
            <person name="Merkel B.J."/>
            <person name="Hornburger P."/>
            <person name="Mueller R.-W."/>
            <person name="Bruemmer F."/>
            <person name="Labrenz M."/>
            <person name="Spormann A.M."/>
            <person name="Op den Camp H."/>
            <person name="Overmann J."/>
            <person name="Amann R."/>
            <person name="Jetten M.S.M."/>
            <person name="Mascher T."/>
            <person name="Medema M.H."/>
            <person name="Devos D.P."/>
            <person name="Kaster A.-K."/>
            <person name="Ovreas L."/>
            <person name="Rohde M."/>
            <person name="Galperin M.Y."/>
            <person name="Jogler C."/>
        </authorList>
    </citation>
    <scope>NUCLEOTIDE SEQUENCE [LARGE SCALE GENOMIC DNA]</scope>
    <source>
        <strain evidence="6 7">Pla110</strain>
    </source>
</reference>
<evidence type="ECO:0000256" key="4">
    <source>
        <dbReference type="ARBA" id="ARBA00023002"/>
    </source>
</evidence>
<sequence length="377" mass="41945">MPRPIFDCAVIGLGGVGSAAAYHLARRGVNVLGLEQFTPAHDLGSSHGETRIIRQAYFEHPNYVPLILRAYELFKELEETSGKQLLQQCGLLLAGPPEGETIQGARLAQHLHQIPLESVRAADWEDRFPGFRIPNGFDVVFEPVAGFLHVEETVRTHLDEAQKAGADLRFNIEVINWRKEGDQFVITTEFEEFIAHKLIVTAGAWTSELLNSLNVPLQVRRVVLCWNKVQSDCYNLSQGGSCFFMETALGEFYGFPSLDGQKLKLAEHGGGLDIANPDELIRTKLAGDGDRVAQFIESFMPQLKPQSERQAVCMYTLSPDHHFLVDEHPDITGIYLGAGFSGHGFKFTSVLGEILADLGSEGRTEHPIDFLRLSRFE</sequence>
<evidence type="ECO:0000256" key="2">
    <source>
        <dbReference type="ARBA" id="ARBA00022630"/>
    </source>
</evidence>
<dbReference type="SUPFAM" id="SSF51905">
    <property type="entry name" value="FAD/NAD(P)-binding domain"/>
    <property type="match status" value="1"/>
</dbReference>
<dbReference type="OrthoDB" id="9794226at2"/>
<dbReference type="PANTHER" id="PTHR10961:SF7">
    <property type="entry name" value="FAD DEPENDENT OXIDOREDUCTASE DOMAIN-CONTAINING PROTEIN"/>
    <property type="match status" value="1"/>
</dbReference>
<organism evidence="6 7">
    <name type="scientific">Polystyrenella longa</name>
    <dbReference type="NCBI Taxonomy" id="2528007"/>
    <lineage>
        <taxon>Bacteria</taxon>
        <taxon>Pseudomonadati</taxon>
        <taxon>Planctomycetota</taxon>
        <taxon>Planctomycetia</taxon>
        <taxon>Planctomycetales</taxon>
        <taxon>Planctomycetaceae</taxon>
        <taxon>Polystyrenella</taxon>
    </lineage>
</organism>
<dbReference type="InterPro" id="IPR036188">
    <property type="entry name" value="FAD/NAD-bd_sf"/>
</dbReference>
<dbReference type="NCBIfam" id="NF008425">
    <property type="entry name" value="PRK11259.1"/>
    <property type="match status" value="1"/>
</dbReference>
<keyword evidence="2" id="KW-0285">Flavoprotein</keyword>
<evidence type="ECO:0000313" key="6">
    <source>
        <dbReference type="EMBL" id="QDU80362.1"/>
    </source>
</evidence>
<proteinExistence type="predicted"/>
<keyword evidence="3" id="KW-0274">FAD</keyword>
<dbReference type="RefSeq" id="WP_144995650.1">
    <property type="nucleotide sequence ID" value="NZ_CP036281.1"/>
</dbReference>
<evidence type="ECO:0000259" key="5">
    <source>
        <dbReference type="Pfam" id="PF01266"/>
    </source>
</evidence>
<keyword evidence="7" id="KW-1185">Reference proteome</keyword>
<evidence type="ECO:0000313" key="7">
    <source>
        <dbReference type="Proteomes" id="UP000317178"/>
    </source>
</evidence>
<name>A0A518CMB4_9PLAN</name>
<dbReference type="EMBL" id="CP036281">
    <property type="protein sequence ID" value="QDU80362.1"/>
    <property type="molecule type" value="Genomic_DNA"/>
</dbReference>
<dbReference type="KEGG" id="plon:Pla110_20890"/>